<dbReference type="WBParaSite" id="Pan_g21781.t1">
    <property type="protein sequence ID" value="Pan_g21781.t1"/>
    <property type="gene ID" value="Pan_g21781"/>
</dbReference>
<name>A0A7E4VJC7_PANRE</name>
<evidence type="ECO:0000313" key="3">
    <source>
        <dbReference type="WBParaSite" id="Pan_g21781.t1"/>
    </source>
</evidence>
<feature type="compositionally biased region" description="Low complexity" evidence="1">
    <location>
        <begin position="176"/>
        <end position="191"/>
    </location>
</feature>
<dbReference type="Proteomes" id="UP000492821">
    <property type="component" value="Unassembled WGS sequence"/>
</dbReference>
<evidence type="ECO:0000313" key="2">
    <source>
        <dbReference type="Proteomes" id="UP000492821"/>
    </source>
</evidence>
<reference evidence="2" key="1">
    <citation type="journal article" date="2013" name="Genetics">
        <title>The draft genome and transcriptome of Panagrellus redivivus are shaped by the harsh demands of a free-living lifestyle.</title>
        <authorList>
            <person name="Srinivasan J."/>
            <person name="Dillman A.R."/>
            <person name="Macchietto M.G."/>
            <person name="Heikkinen L."/>
            <person name="Lakso M."/>
            <person name="Fracchia K.M."/>
            <person name="Antoshechkin I."/>
            <person name="Mortazavi A."/>
            <person name="Wong G."/>
            <person name="Sternberg P.W."/>
        </authorList>
    </citation>
    <scope>NUCLEOTIDE SEQUENCE [LARGE SCALE GENOMIC DNA]</scope>
    <source>
        <strain evidence="2">MT8872</strain>
    </source>
</reference>
<feature type="region of interest" description="Disordered" evidence="1">
    <location>
        <begin position="168"/>
        <end position="191"/>
    </location>
</feature>
<accession>A0A7E4VJC7</accession>
<feature type="region of interest" description="Disordered" evidence="1">
    <location>
        <begin position="258"/>
        <end position="337"/>
    </location>
</feature>
<protein>
    <submittedName>
        <fullName evidence="3">DM14 domain-containing protein</fullName>
    </submittedName>
</protein>
<evidence type="ECO:0000256" key="1">
    <source>
        <dbReference type="SAM" id="MobiDB-lite"/>
    </source>
</evidence>
<dbReference type="AlphaFoldDB" id="A0A7E4VJC7"/>
<sequence>MTSRQVSAMEQQLRSLVLEAPINNTDFQMPIKLPPSKTRLQITRAMFNPTPELLLAAQSEQVKCYLETEMAKIKKNYDDNIKRTIDHARKQLLIIQEHAANHLSHPMTPKPQMFPGMTDEVLVNGQRVPEFLTNELTNVKLNPTFENIFASEIIGQSLVEHWEKAFKKDSASPQVSPSEGEGSSKSAKKSPSIDSVCKVEKLIAEAMERAAHIEAITHHHIVQQDSQMFLLSEELHDAAQFALDIESKAEALQRTLKKLHEATSKPTLPTLYRPPTSRERRRNLVAPPPPPPPPPPPSSLGFLPPPPPPPPPHPLPTPRESISEDDFEFVLDDSVKM</sequence>
<feature type="compositionally biased region" description="Pro residues" evidence="1">
    <location>
        <begin position="286"/>
        <end position="317"/>
    </location>
</feature>
<reference evidence="3" key="2">
    <citation type="submission" date="2020-10" db="UniProtKB">
        <authorList>
            <consortium name="WormBaseParasite"/>
        </authorList>
    </citation>
    <scope>IDENTIFICATION</scope>
</reference>
<organism evidence="2 3">
    <name type="scientific">Panagrellus redivivus</name>
    <name type="common">Microworm</name>
    <dbReference type="NCBI Taxonomy" id="6233"/>
    <lineage>
        <taxon>Eukaryota</taxon>
        <taxon>Metazoa</taxon>
        <taxon>Ecdysozoa</taxon>
        <taxon>Nematoda</taxon>
        <taxon>Chromadorea</taxon>
        <taxon>Rhabditida</taxon>
        <taxon>Tylenchina</taxon>
        <taxon>Panagrolaimomorpha</taxon>
        <taxon>Panagrolaimoidea</taxon>
        <taxon>Panagrolaimidae</taxon>
        <taxon>Panagrellus</taxon>
    </lineage>
</organism>
<keyword evidence="2" id="KW-1185">Reference proteome</keyword>
<proteinExistence type="predicted"/>